<evidence type="ECO:0000256" key="12">
    <source>
        <dbReference type="SAM" id="MobiDB-lite"/>
    </source>
</evidence>
<dbReference type="AlphaFoldDB" id="A0A2G3PN89"/>
<comment type="pathway">
    <text evidence="2">Lipid metabolism.</text>
</comment>
<dbReference type="EMBL" id="PEBD01000008">
    <property type="protein sequence ID" value="PHV67240.1"/>
    <property type="molecule type" value="Genomic_DNA"/>
</dbReference>
<evidence type="ECO:0000256" key="9">
    <source>
        <dbReference type="ARBA" id="ARBA00023315"/>
    </source>
</evidence>
<dbReference type="Pfam" id="PF03007">
    <property type="entry name" value="WS_DGAT_cat"/>
    <property type="match status" value="1"/>
</dbReference>
<evidence type="ECO:0000256" key="3">
    <source>
        <dbReference type="ARBA" id="ARBA00009587"/>
    </source>
</evidence>
<sequence length="479" mass="51846">MTRLAPLHTSGMERMEGVDAGYLYMETPTMHMHTLKIAIIEPREGFTFERFQEQMLARLGQLPPLQRRALPVPLSLNHPLWISDQPIEPERHLFLHDLPAPGGMAELEAVTGEIAGTPLDRSIPLWEMHVCQGMADGRIAVIGKMHHALADGVAANALLGNITDQSDDPEQNPAPQKDSRSDSWNLEPTPTKAEQTRLALSDAIRQMGTVHGLLSRTASGVNAVVRHRRGDSVSVPRPVLDAPRASFNGALGASRIFATCTLPLDDIKQVRKANGVTVNDVVLAIVAGALRDWTRSRGEDLSGSLLAGVPVSTDDPEGPARLGGNRVSNLFTTLATDVDDPRERLLEISRTTAASKKVQQHLGPHMLTEWVQFTPPAPFSAALKLYSKYNMAARHSPPFNVIVSNVKGPAQDVTIAGSKLSDLFSVGPLIEGIGLNVTAWSYAGRLNVSILSCPDLVDDLGPLVARMRPALDELANMPD</sequence>
<keyword evidence="5 11" id="KW-0444">Lipid biosynthesis</keyword>
<dbReference type="InterPro" id="IPR014292">
    <property type="entry name" value="Acyl_transf_WS/DGAT"/>
</dbReference>
<dbReference type="GO" id="GO:0001666">
    <property type="term" value="P:response to hypoxia"/>
    <property type="evidence" value="ECO:0007669"/>
    <property type="project" value="TreeGrafter"/>
</dbReference>
<dbReference type="SUPFAM" id="SSF52777">
    <property type="entry name" value="CoA-dependent acyltransferases"/>
    <property type="match status" value="2"/>
</dbReference>
<evidence type="ECO:0000259" key="14">
    <source>
        <dbReference type="Pfam" id="PF06974"/>
    </source>
</evidence>
<dbReference type="Gene3D" id="3.30.559.30">
    <property type="entry name" value="Nonribosomal peptide synthetase, condensation domain"/>
    <property type="match status" value="1"/>
</dbReference>
<evidence type="ECO:0000313" key="16">
    <source>
        <dbReference type="Proteomes" id="UP000225108"/>
    </source>
</evidence>
<protein>
    <recommendedName>
        <fullName evidence="4 11">Diacylglycerol O-acyltransferase</fullName>
        <ecNumber evidence="4 11">2.3.1.20</ecNumber>
    </recommendedName>
</protein>
<evidence type="ECO:0000256" key="10">
    <source>
        <dbReference type="ARBA" id="ARBA00048109"/>
    </source>
</evidence>
<dbReference type="PANTHER" id="PTHR31650">
    <property type="entry name" value="O-ACYLTRANSFERASE (WSD1-LIKE) FAMILY PROTEIN"/>
    <property type="match status" value="1"/>
</dbReference>
<dbReference type="PANTHER" id="PTHR31650:SF1">
    <property type="entry name" value="WAX ESTER SYNTHASE_DIACYLGLYCEROL ACYLTRANSFERASE 4-RELATED"/>
    <property type="match status" value="1"/>
</dbReference>
<dbReference type="GO" id="GO:0006071">
    <property type="term" value="P:glycerol metabolic process"/>
    <property type="evidence" value="ECO:0007669"/>
    <property type="project" value="UniProtKB-KW"/>
</dbReference>
<dbReference type="EC" id="2.3.1.20" evidence="4 11"/>
<evidence type="ECO:0000259" key="13">
    <source>
        <dbReference type="Pfam" id="PF03007"/>
    </source>
</evidence>
<evidence type="ECO:0000256" key="4">
    <source>
        <dbReference type="ARBA" id="ARBA00013244"/>
    </source>
</evidence>
<comment type="catalytic activity">
    <reaction evidence="10 11">
        <text>an acyl-CoA + a 1,2-diacyl-sn-glycerol = a triacyl-sn-glycerol + CoA</text>
        <dbReference type="Rhea" id="RHEA:10868"/>
        <dbReference type="ChEBI" id="CHEBI:17815"/>
        <dbReference type="ChEBI" id="CHEBI:57287"/>
        <dbReference type="ChEBI" id="CHEBI:58342"/>
        <dbReference type="ChEBI" id="CHEBI:64615"/>
        <dbReference type="EC" id="2.3.1.20"/>
    </reaction>
</comment>
<dbReference type="InterPro" id="IPR009721">
    <property type="entry name" value="O-acyltransferase_WSD1_C"/>
</dbReference>
<dbReference type="GO" id="GO:0019432">
    <property type="term" value="P:triglyceride biosynthetic process"/>
    <property type="evidence" value="ECO:0007669"/>
    <property type="project" value="UniProtKB-UniPathway"/>
</dbReference>
<dbReference type="GO" id="GO:0004144">
    <property type="term" value="F:diacylglycerol O-acyltransferase activity"/>
    <property type="evidence" value="ECO:0007669"/>
    <property type="project" value="UniProtKB-EC"/>
</dbReference>
<gene>
    <name evidence="15" type="ORF">CSW57_13715</name>
</gene>
<keyword evidence="8 11" id="KW-0443">Lipid metabolism</keyword>
<dbReference type="Proteomes" id="UP000225108">
    <property type="component" value="Unassembled WGS sequence"/>
</dbReference>
<comment type="pathway">
    <text evidence="1 11">Glycerolipid metabolism; triacylglycerol biosynthesis.</text>
</comment>
<feature type="domain" description="O-acyltransferase WSD1-like N-terminal" evidence="13">
    <location>
        <begin position="15"/>
        <end position="282"/>
    </location>
</feature>
<comment type="similarity">
    <text evidence="3 11">Belongs to the long-chain O-acyltransferase family.</text>
</comment>
<dbReference type="UniPathway" id="UPA00282"/>
<proteinExistence type="inferred from homology"/>
<evidence type="ECO:0000256" key="6">
    <source>
        <dbReference type="ARBA" id="ARBA00022679"/>
    </source>
</evidence>
<keyword evidence="9 11" id="KW-0012">Acyltransferase</keyword>
<reference evidence="15 16" key="1">
    <citation type="submission" date="2017-10" db="EMBL/GenBank/DDBJ databases">
        <title>The draft genome sequence of Williamsia sp. BULT 1.1 isolated from the semi-arid grassland soils from South Africa.</title>
        <authorList>
            <person name="Kabwe M.H."/>
            <person name="Govender N."/>
            <person name="Mutseka Lunga P."/>
            <person name="Vikram S."/>
            <person name="Makhalanyane T.P."/>
        </authorList>
    </citation>
    <scope>NUCLEOTIDE SEQUENCE [LARGE SCALE GENOMIC DNA]</scope>
    <source>
        <strain evidence="15 16">BULT 1.1</strain>
    </source>
</reference>
<dbReference type="GO" id="GO:0005886">
    <property type="term" value="C:plasma membrane"/>
    <property type="evidence" value="ECO:0007669"/>
    <property type="project" value="TreeGrafter"/>
</dbReference>
<keyword evidence="7 11" id="KW-0319">Glycerol metabolism</keyword>
<feature type="domain" description="O-acyltransferase WSD1 C-terminal" evidence="14">
    <location>
        <begin position="324"/>
        <end position="474"/>
    </location>
</feature>
<dbReference type="NCBIfam" id="TIGR02946">
    <property type="entry name" value="acyl_WS_DGAT"/>
    <property type="match status" value="1"/>
</dbReference>
<evidence type="ECO:0000256" key="8">
    <source>
        <dbReference type="ARBA" id="ARBA00023098"/>
    </source>
</evidence>
<evidence type="ECO:0000256" key="1">
    <source>
        <dbReference type="ARBA" id="ARBA00004771"/>
    </source>
</evidence>
<keyword evidence="6 11" id="KW-0808">Transferase</keyword>
<evidence type="ECO:0000256" key="5">
    <source>
        <dbReference type="ARBA" id="ARBA00022516"/>
    </source>
</evidence>
<accession>A0A2G3PN89</accession>
<evidence type="ECO:0000313" key="15">
    <source>
        <dbReference type="EMBL" id="PHV67240.1"/>
    </source>
</evidence>
<feature type="region of interest" description="Disordered" evidence="12">
    <location>
        <begin position="162"/>
        <end position="192"/>
    </location>
</feature>
<organism evidence="15 16">
    <name type="scientific">Williamsia marianensis</name>
    <dbReference type="NCBI Taxonomy" id="85044"/>
    <lineage>
        <taxon>Bacteria</taxon>
        <taxon>Bacillati</taxon>
        <taxon>Actinomycetota</taxon>
        <taxon>Actinomycetes</taxon>
        <taxon>Mycobacteriales</taxon>
        <taxon>Nocardiaceae</taxon>
        <taxon>Williamsia</taxon>
    </lineage>
</organism>
<name>A0A2G3PN89_WILMA</name>
<comment type="caution">
    <text evidence="15">The sequence shown here is derived from an EMBL/GenBank/DDBJ whole genome shotgun (WGS) entry which is preliminary data.</text>
</comment>
<dbReference type="InterPro" id="IPR004255">
    <property type="entry name" value="O-acyltransferase_WSD1_N"/>
</dbReference>
<dbReference type="Pfam" id="PF06974">
    <property type="entry name" value="WS_DGAT_C"/>
    <property type="match status" value="1"/>
</dbReference>
<dbReference type="GO" id="GO:0051701">
    <property type="term" value="P:biological process involved in interaction with host"/>
    <property type="evidence" value="ECO:0007669"/>
    <property type="project" value="TreeGrafter"/>
</dbReference>
<evidence type="ECO:0000256" key="2">
    <source>
        <dbReference type="ARBA" id="ARBA00005189"/>
    </source>
</evidence>
<dbReference type="GO" id="GO:0071731">
    <property type="term" value="P:response to nitric oxide"/>
    <property type="evidence" value="ECO:0007669"/>
    <property type="project" value="TreeGrafter"/>
</dbReference>
<evidence type="ECO:0000256" key="11">
    <source>
        <dbReference type="RuleBase" id="RU361241"/>
    </source>
</evidence>
<dbReference type="InterPro" id="IPR045034">
    <property type="entry name" value="O-acyltransferase_WSD1-like"/>
</dbReference>
<evidence type="ECO:0000256" key="7">
    <source>
        <dbReference type="ARBA" id="ARBA00022798"/>
    </source>
</evidence>